<dbReference type="Pfam" id="PF00575">
    <property type="entry name" value="S1"/>
    <property type="match status" value="1"/>
</dbReference>
<dbReference type="Gene3D" id="2.40.50.140">
    <property type="entry name" value="Nucleic acid-binding proteins"/>
    <property type="match status" value="1"/>
</dbReference>
<dbReference type="GO" id="GO:1990904">
    <property type="term" value="C:ribonucleoprotein complex"/>
    <property type="evidence" value="ECO:0007669"/>
    <property type="project" value="UniProtKB-KW"/>
</dbReference>
<organism evidence="9 11">
    <name type="scientific">Faecalibacterium prausnitzii</name>
    <dbReference type="NCBI Taxonomy" id="853"/>
    <lineage>
        <taxon>Bacteria</taxon>
        <taxon>Bacillati</taxon>
        <taxon>Bacillota</taxon>
        <taxon>Clostridia</taxon>
        <taxon>Eubacteriales</taxon>
        <taxon>Oscillospiraceae</taxon>
        <taxon>Faecalibacterium</taxon>
    </lineage>
</organism>
<dbReference type="InterPro" id="IPR003029">
    <property type="entry name" value="S1_domain"/>
</dbReference>
<comment type="similarity">
    <text evidence="1">Belongs to the bacterial ribosomal protein bS1 family.</text>
</comment>
<evidence type="ECO:0000313" key="7">
    <source>
        <dbReference type="EMBL" id="ATL89436.1"/>
    </source>
</evidence>
<dbReference type="InterPro" id="IPR050437">
    <property type="entry name" value="Ribos_protein_bS1-like"/>
</dbReference>
<dbReference type="GO" id="GO:0005840">
    <property type="term" value="C:ribosome"/>
    <property type="evidence" value="ECO:0007669"/>
    <property type="project" value="UniProtKB-KW"/>
</dbReference>
<dbReference type="PANTHER" id="PTHR10724:SF7">
    <property type="entry name" value="SMALL RIBOSOMAL SUBUNIT PROTEIN BS1C"/>
    <property type="match status" value="1"/>
</dbReference>
<dbReference type="RefSeq" id="WP_097772496.1">
    <property type="nucleotide sequence ID" value="NZ_CABVEJ010000002.1"/>
</dbReference>
<dbReference type="Proteomes" id="UP000261079">
    <property type="component" value="Unassembled WGS sequence"/>
</dbReference>
<feature type="domain" description="S1 motif" evidence="6">
    <location>
        <begin position="6"/>
        <end position="74"/>
    </location>
</feature>
<evidence type="ECO:0000256" key="1">
    <source>
        <dbReference type="ARBA" id="ARBA00006767"/>
    </source>
</evidence>
<dbReference type="GO" id="GO:0003729">
    <property type="term" value="F:mRNA binding"/>
    <property type="evidence" value="ECO:0007669"/>
    <property type="project" value="TreeGrafter"/>
</dbReference>
<dbReference type="GO" id="GO:0003735">
    <property type="term" value="F:structural constituent of ribosome"/>
    <property type="evidence" value="ECO:0007669"/>
    <property type="project" value="TreeGrafter"/>
</dbReference>
<dbReference type="Proteomes" id="UP000223709">
    <property type="component" value="Chromosome"/>
</dbReference>
<evidence type="ECO:0000256" key="2">
    <source>
        <dbReference type="ARBA" id="ARBA00022980"/>
    </source>
</evidence>
<evidence type="ECO:0000313" key="11">
    <source>
        <dbReference type="Proteomes" id="UP000261079"/>
    </source>
</evidence>
<evidence type="ECO:0000256" key="5">
    <source>
        <dbReference type="SAM" id="MobiDB-lite"/>
    </source>
</evidence>
<evidence type="ECO:0000313" key="8">
    <source>
        <dbReference type="EMBL" id="MSC62304.1"/>
    </source>
</evidence>
<dbReference type="Proteomes" id="UP000461506">
    <property type="component" value="Unassembled WGS sequence"/>
</dbReference>
<accession>A0A2A7AIA1</accession>
<dbReference type="InterPro" id="IPR012340">
    <property type="entry name" value="NA-bd_OB-fold"/>
</dbReference>
<evidence type="ECO:0000313" key="9">
    <source>
        <dbReference type="EMBL" id="RGC07307.1"/>
    </source>
</evidence>
<dbReference type="SUPFAM" id="SSF50249">
    <property type="entry name" value="Nucleic acid-binding proteins"/>
    <property type="match status" value="1"/>
</dbReference>
<dbReference type="PROSITE" id="PS50126">
    <property type="entry name" value="S1"/>
    <property type="match status" value="1"/>
</dbReference>
<evidence type="ECO:0000313" key="12">
    <source>
        <dbReference type="Proteomes" id="UP000461506"/>
    </source>
</evidence>
<dbReference type="SMART" id="SM00316">
    <property type="entry name" value="S1"/>
    <property type="match status" value="1"/>
</dbReference>
<feature type="compositionally biased region" description="Gly residues" evidence="5">
    <location>
        <begin position="105"/>
        <end position="114"/>
    </location>
</feature>
<dbReference type="EMBL" id="CP023819">
    <property type="protein sequence ID" value="ATL89436.1"/>
    <property type="molecule type" value="Genomic_DNA"/>
</dbReference>
<reference evidence="7 10" key="1">
    <citation type="submission" date="2017-10" db="EMBL/GenBank/DDBJ databases">
        <title>Complete Genome Sequence of Faecalibacterium prausnitzii isolated from the gut of healthy adult Indian.</title>
        <authorList>
            <person name="Bag S."/>
            <person name="Ghosh T.S."/>
            <person name="Das B."/>
        </authorList>
    </citation>
    <scope>NUCLEOTIDE SEQUENCE [LARGE SCALE GENOMIC DNA]</scope>
    <source>
        <strain evidence="7 10">Indica</strain>
    </source>
</reference>
<proteinExistence type="inferred from homology"/>
<dbReference type="CDD" id="cd05692">
    <property type="entry name" value="S1_RPS1_repeat_hs4"/>
    <property type="match status" value="1"/>
</dbReference>
<keyword evidence="2" id="KW-0689">Ribosomal protein</keyword>
<dbReference type="EMBL" id="QVEZ01000001">
    <property type="protein sequence ID" value="RGC07307.1"/>
    <property type="molecule type" value="Genomic_DNA"/>
</dbReference>
<evidence type="ECO:0000259" key="6">
    <source>
        <dbReference type="PROSITE" id="PS50126"/>
    </source>
</evidence>
<feature type="compositionally biased region" description="Basic and acidic residues" evidence="5">
    <location>
        <begin position="148"/>
        <end position="169"/>
    </location>
</feature>
<evidence type="ECO:0000313" key="10">
    <source>
        <dbReference type="Proteomes" id="UP000223709"/>
    </source>
</evidence>
<feature type="region of interest" description="Disordered" evidence="5">
    <location>
        <begin position="75"/>
        <end position="183"/>
    </location>
</feature>
<dbReference type="AlphaFoldDB" id="A0A2A7AIA1"/>
<dbReference type="GO" id="GO:0006412">
    <property type="term" value="P:translation"/>
    <property type="evidence" value="ECO:0007669"/>
    <property type="project" value="TreeGrafter"/>
</dbReference>
<feature type="compositionally biased region" description="Basic and acidic residues" evidence="5">
    <location>
        <begin position="115"/>
        <end position="128"/>
    </location>
</feature>
<comment type="function">
    <text evidence="4">Binds mRNA; thus facilitating recognition of the initiation point. It is needed to translate mRNA with a short Shine-Dalgarno (SD) purine-rich sequence.</text>
</comment>
<dbReference type="EMBL" id="WKQN01000002">
    <property type="protein sequence ID" value="MSC62304.1"/>
    <property type="molecule type" value="Genomic_DNA"/>
</dbReference>
<protein>
    <submittedName>
        <fullName evidence="7">RNA-binding protein S1</fullName>
    </submittedName>
    <submittedName>
        <fullName evidence="9">S1 RNA-binding domain-containing protein</fullName>
    </submittedName>
</protein>
<gene>
    <name evidence="7" type="ORF">CRH10_03465</name>
    <name evidence="9" type="ORF">DW905_01685</name>
    <name evidence="8" type="ORF">GKD95_02855</name>
</gene>
<dbReference type="PANTHER" id="PTHR10724">
    <property type="entry name" value="30S RIBOSOMAL PROTEIN S1"/>
    <property type="match status" value="1"/>
</dbReference>
<dbReference type="FunFam" id="2.40.50.140:FF:000103">
    <property type="entry name" value="protein RRP5 homolog"/>
    <property type="match status" value="1"/>
</dbReference>
<evidence type="ECO:0000256" key="3">
    <source>
        <dbReference type="ARBA" id="ARBA00023274"/>
    </source>
</evidence>
<evidence type="ECO:0000256" key="4">
    <source>
        <dbReference type="ARBA" id="ARBA00025604"/>
    </source>
</evidence>
<sequence>MAIEVGNVLEGRVTGVKPFGAFVALPEGKSGMVHISEVSNEYVQDINTVLHDGDAVKVQVINIAPDGKIALSIKRLLPPAPRQPRSDRGPRPGGPRQNGPREGGHFGNSRGGGRPPREGGRGPARDAAPRVWQPKAPAKSDNLSFEDMMSRFKSQSEEKMADLDHETNNRRGGGYAPRSRRGR</sequence>
<name>A0A2A7AIA1_9FIRM</name>
<reference evidence="8 12" key="3">
    <citation type="journal article" date="2019" name="Nat. Med.">
        <title>A library of human gut bacterial isolates paired with longitudinal multiomics data enables mechanistic microbiome research.</title>
        <authorList>
            <person name="Poyet M."/>
            <person name="Groussin M."/>
            <person name="Gibbons S.M."/>
            <person name="Avila-Pacheco J."/>
            <person name="Jiang X."/>
            <person name="Kearney S.M."/>
            <person name="Perrotta A.R."/>
            <person name="Berdy B."/>
            <person name="Zhao S."/>
            <person name="Lieberman T.D."/>
            <person name="Swanson P.K."/>
            <person name="Smith M."/>
            <person name="Roesemann S."/>
            <person name="Alexander J.E."/>
            <person name="Rich S.A."/>
            <person name="Livny J."/>
            <person name="Vlamakis H."/>
            <person name="Clish C."/>
            <person name="Bullock K."/>
            <person name="Deik A."/>
            <person name="Scott J."/>
            <person name="Pierce K.A."/>
            <person name="Xavier R.J."/>
            <person name="Alm E.J."/>
        </authorList>
    </citation>
    <scope>NUCLEOTIDE SEQUENCE [LARGE SCALE GENOMIC DNA]</scope>
    <source>
        <strain evidence="8 12">BIOML-A1</strain>
    </source>
</reference>
<reference evidence="9 11" key="2">
    <citation type="submission" date="2018-08" db="EMBL/GenBank/DDBJ databases">
        <title>A genome reference for cultivated species of the human gut microbiota.</title>
        <authorList>
            <person name="Zou Y."/>
            <person name="Xue W."/>
            <person name="Luo G."/>
        </authorList>
    </citation>
    <scope>NUCLEOTIDE SEQUENCE [LARGE SCALE GENOMIC DNA]</scope>
    <source>
        <strain evidence="9 11">AM42-11AC</strain>
    </source>
</reference>
<keyword evidence="3" id="KW-0687">Ribonucleoprotein</keyword>